<dbReference type="Pfam" id="PF00239">
    <property type="entry name" value="Resolvase"/>
    <property type="match status" value="1"/>
</dbReference>
<feature type="domain" description="Resolvase/invertase-type recombinase catalytic" evidence="6">
    <location>
        <begin position="2"/>
        <end position="150"/>
    </location>
</feature>
<evidence type="ECO:0000256" key="3">
    <source>
        <dbReference type="ARBA" id="ARBA00023172"/>
    </source>
</evidence>
<dbReference type="InterPro" id="IPR050639">
    <property type="entry name" value="SSR_resolvase"/>
</dbReference>
<evidence type="ECO:0000313" key="8">
    <source>
        <dbReference type="EMBL" id="EDP21787.1"/>
    </source>
</evidence>
<dbReference type="GO" id="GO:0015074">
    <property type="term" value="P:DNA integration"/>
    <property type="evidence" value="ECO:0007669"/>
    <property type="project" value="UniProtKB-KW"/>
</dbReference>
<evidence type="ECO:0000256" key="1">
    <source>
        <dbReference type="ARBA" id="ARBA00022908"/>
    </source>
</evidence>
<dbReference type="SUPFAM" id="SSF53041">
    <property type="entry name" value="Resolvase-like"/>
    <property type="match status" value="1"/>
</dbReference>
<dbReference type="InterPro" id="IPR006118">
    <property type="entry name" value="Recombinase_CS"/>
</dbReference>
<dbReference type="CDD" id="cd03768">
    <property type="entry name" value="SR_ResInv"/>
    <property type="match status" value="1"/>
</dbReference>
<dbReference type="InterPro" id="IPR025827">
    <property type="entry name" value="Zn_ribbon_recom_dom"/>
</dbReference>
<dbReference type="HOGENOM" id="CLU_010686_18_3_9"/>
<dbReference type="Proteomes" id="UP000005945">
    <property type="component" value="Unassembled WGS sequence"/>
</dbReference>
<dbReference type="Gene3D" id="3.90.1750.20">
    <property type="entry name" value="Putative Large Serine Recombinase, Chain B, Domain 2"/>
    <property type="match status" value="1"/>
</dbReference>
<accession>A8SBA3</accession>
<name>A8SBA3_9FIRM</name>
<dbReference type="SMART" id="SM00857">
    <property type="entry name" value="Resolvase"/>
    <property type="match status" value="1"/>
</dbReference>
<dbReference type="RefSeq" id="WP_005923839.1">
    <property type="nucleotide sequence ID" value="NZ_DS483500.1"/>
</dbReference>
<dbReference type="Pfam" id="PF13408">
    <property type="entry name" value="Zn_ribbon_recom"/>
    <property type="match status" value="1"/>
</dbReference>
<sequence>MRVICYVRVSTREQAEKGYSVGEQQERLRAYCIAKDWIVEDVITDPGFSGAKLERPGIQRVIRLVQEKKCEAVLVWKLDRLSRSQKDTLYLIEDVFLKNGCAFVSMNENFDTSTAFGRAMIGILSVFAQLEREQIRERMAVGRVGRAKAGLFHGGGYAPIGYDYKTIAEGGEGLVVNEYEAMQVREVFSLYLQGWPVNRIRKYMTARYTTKSGDWGNDTTIRDVLKNPLYIGKINWAKKIYDGKHEPIIDEETFNAAAARLASSQWKRDCSDGLERNSPFHSTHLLGGILWCGRCGARYFASGNYSGKGENRKYWPYYVCYSRAKSAKRMIRDPNCKNDRWPVAKLDKIILDQVRQLIFDPEALERAAGGNQEAPPSERRALLNARRAEAKGQIDRLLDLCQMGTLPAAAVADRLKSLQDEVEGIDTALRELEEDDPAERLEAARATLVGAAEILDNGSLDEKRELVHSLIHRIDLDGENIDIHWSFAPGESE</sequence>
<dbReference type="GO" id="GO:0003677">
    <property type="term" value="F:DNA binding"/>
    <property type="evidence" value="ECO:0007669"/>
    <property type="project" value="UniProtKB-KW"/>
</dbReference>
<evidence type="ECO:0000256" key="4">
    <source>
        <dbReference type="PIRSR" id="PIRSR606118-50"/>
    </source>
</evidence>
<dbReference type="AlphaFoldDB" id="A8SBA3"/>
<feature type="domain" description="Recombinase" evidence="7">
    <location>
        <begin position="159"/>
        <end position="267"/>
    </location>
</feature>
<keyword evidence="2" id="KW-0238">DNA-binding</keyword>
<dbReference type="PROSITE" id="PS51737">
    <property type="entry name" value="RECOMBINASE_DNA_BIND"/>
    <property type="match status" value="1"/>
</dbReference>
<dbReference type="PANTHER" id="PTHR30461:SF23">
    <property type="entry name" value="DNA RECOMBINASE-RELATED"/>
    <property type="match status" value="1"/>
</dbReference>
<dbReference type="Pfam" id="PF07508">
    <property type="entry name" value="Recombinase"/>
    <property type="match status" value="1"/>
</dbReference>
<dbReference type="Gene3D" id="3.40.50.1390">
    <property type="entry name" value="Resolvase, N-terminal catalytic domain"/>
    <property type="match status" value="1"/>
</dbReference>
<evidence type="ECO:0000256" key="2">
    <source>
        <dbReference type="ARBA" id="ARBA00023125"/>
    </source>
</evidence>
<feature type="active site" description="O-(5'-phospho-DNA)-serine intermediate" evidence="4 5">
    <location>
        <position position="10"/>
    </location>
</feature>
<evidence type="ECO:0000313" key="9">
    <source>
        <dbReference type="Proteomes" id="UP000005945"/>
    </source>
</evidence>
<evidence type="ECO:0000256" key="5">
    <source>
        <dbReference type="PROSITE-ProRule" id="PRU10137"/>
    </source>
</evidence>
<dbReference type="InterPro" id="IPR036162">
    <property type="entry name" value="Resolvase-like_N_sf"/>
</dbReference>
<gene>
    <name evidence="8" type="ORF">FAEPRAM212_01609</name>
</gene>
<protein>
    <submittedName>
        <fullName evidence="8">Resolvase, N-terminal domain protein</fullName>
    </submittedName>
</protein>
<dbReference type="EMBL" id="ABED02000025">
    <property type="protein sequence ID" value="EDP21787.1"/>
    <property type="molecule type" value="Genomic_DNA"/>
</dbReference>
<dbReference type="GeneID" id="75068380"/>
<dbReference type="PROSITE" id="PS00397">
    <property type="entry name" value="RECOMBINASES_1"/>
    <property type="match status" value="1"/>
</dbReference>
<keyword evidence="3" id="KW-0233">DNA recombination</keyword>
<comment type="caution">
    <text evidence="8">The sequence shown here is derived from an EMBL/GenBank/DDBJ whole genome shotgun (WGS) entry which is preliminary data.</text>
</comment>
<proteinExistence type="predicted"/>
<dbReference type="InterPro" id="IPR038109">
    <property type="entry name" value="DNA_bind_recomb_sf"/>
</dbReference>
<organism evidence="8 9">
    <name type="scientific">Faecalibacterium prausnitzii M21/2</name>
    <dbReference type="NCBI Taxonomy" id="411485"/>
    <lineage>
        <taxon>Bacteria</taxon>
        <taxon>Bacillati</taxon>
        <taxon>Bacillota</taxon>
        <taxon>Clostridia</taxon>
        <taxon>Eubacteriales</taxon>
        <taxon>Oscillospiraceae</taxon>
        <taxon>Faecalibacterium</taxon>
    </lineage>
</organism>
<dbReference type="GO" id="GO:0000150">
    <property type="term" value="F:DNA strand exchange activity"/>
    <property type="evidence" value="ECO:0007669"/>
    <property type="project" value="InterPro"/>
</dbReference>
<evidence type="ECO:0000259" key="7">
    <source>
        <dbReference type="PROSITE" id="PS51737"/>
    </source>
</evidence>
<dbReference type="InterPro" id="IPR011109">
    <property type="entry name" value="DNA_bind_recombinase_dom"/>
</dbReference>
<reference evidence="8 9" key="1">
    <citation type="submission" date="2007-09" db="EMBL/GenBank/DDBJ databases">
        <title>Draft genome sequence of Faecalibacterium prausnitzii M21/2.</title>
        <authorList>
            <person name="Sudarsanam P."/>
            <person name="Ley R."/>
            <person name="Guruge J."/>
            <person name="Turnbaugh P.J."/>
            <person name="Mahowald M."/>
            <person name="Liep D."/>
            <person name="Gordon J."/>
        </authorList>
    </citation>
    <scope>NUCLEOTIDE SEQUENCE [LARGE SCALE GENOMIC DNA]</scope>
    <source>
        <strain evidence="8 9">M21/2</strain>
    </source>
</reference>
<reference evidence="8 9" key="2">
    <citation type="submission" date="2007-09" db="EMBL/GenBank/DDBJ databases">
        <authorList>
            <person name="Fulton L."/>
            <person name="Clifton S."/>
            <person name="Fulton B."/>
            <person name="Xu J."/>
            <person name="Minx P."/>
            <person name="Pepin K.H."/>
            <person name="Johnson M."/>
            <person name="Thiruvilangam P."/>
            <person name="Bhonagiri V."/>
            <person name="Nash W.E."/>
            <person name="Mardis E.R."/>
            <person name="Wilson R.K."/>
        </authorList>
    </citation>
    <scope>NUCLEOTIDE SEQUENCE [LARGE SCALE GENOMIC DNA]</scope>
    <source>
        <strain evidence="8 9">M21/2</strain>
    </source>
</reference>
<dbReference type="InterPro" id="IPR006119">
    <property type="entry name" value="Resolv_N"/>
</dbReference>
<dbReference type="PANTHER" id="PTHR30461">
    <property type="entry name" value="DNA-INVERTASE FROM LAMBDOID PROPHAGE"/>
    <property type="match status" value="1"/>
</dbReference>
<keyword evidence="1" id="KW-0229">DNA integration</keyword>
<dbReference type="PROSITE" id="PS51736">
    <property type="entry name" value="RECOMBINASES_3"/>
    <property type="match status" value="1"/>
</dbReference>
<evidence type="ECO:0000259" key="6">
    <source>
        <dbReference type="PROSITE" id="PS51736"/>
    </source>
</evidence>